<dbReference type="AlphaFoldDB" id="A0AB36CXL4"/>
<reference evidence="2 3" key="1">
    <citation type="journal article" date="2020" name="Front. Microbiol.">
        <title>Genetic Organization of the aprX-lipA2 Operon Affects the Proteolytic Potential of Pseudomonas Species in Milk.</title>
        <authorList>
            <person name="Maier C."/>
            <person name="Huptas C."/>
            <person name="von Neubeck M."/>
            <person name="Scherer S."/>
            <person name="Wenning M."/>
            <person name="Lucking G."/>
        </authorList>
    </citation>
    <scope>NUCLEOTIDE SEQUENCE [LARGE SCALE GENOMIC DNA]</scope>
    <source>
        <strain evidence="2 3">WS 5114</strain>
    </source>
</reference>
<name>A0AB36CXL4_9PSED</name>
<evidence type="ECO:0000313" key="3">
    <source>
        <dbReference type="Proteomes" id="UP000548707"/>
    </source>
</evidence>
<dbReference type="Pfam" id="PF13521">
    <property type="entry name" value="AAA_28"/>
    <property type="match status" value="1"/>
</dbReference>
<proteinExistence type="predicted"/>
<accession>A0AB36CXL4</accession>
<organism evidence="2 3">
    <name type="scientific">Pseudomonas mandelii</name>
    <dbReference type="NCBI Taxonomy" id="75612"/>
    <lineage>
        <taxon>Bacteria</taxon>
        <taxon>Pseudomonadati</taxon>
        <taxon>Pseudomonadota</taxon>
        <taxon>Gammaproteobacteria</taxon>
        <taxon>Pseudomonadales</taxon>
        <taxon>Pseudomonadaceae</taxon>
        <taxon>Pseudomonas</taxon>
    </lineage>
</organism>
<gene>
    <name evidence="2" type="ORF">HBO26_15965</name>
</gene>
<dbReference type="InterPro" id="IPR038727">
    <property type="entry name" value="NadR/Ttd14_AAA_dom"/>
</dbReference>
<dbReference type="Gene3D" id="3.40.50.300">
    <property type="entry name" value="P-loop containing nucleotide triphosphate hydrolases"/>
    <property type="match status" value="1"/>
</dbReference>
<evidence type="ECO:0000313" key="2">
    <source>
        <dbReference type="EMBL" id="NMZ80786.1"/>
    </source>
</evidence>
<feature type="domain" description="NadR/Ttd14 AAA" evidence="1">
    <location>
        <begin position="7"/>
        <end position="121"/>
    </location>
</feature>
<dbReference type="Proteomes" id="UP000548707">
    <property type="component" value="Unassembled WGS sequence"/>
</dbReference>
<dbReference type="SUPFAM" id="SSF52540">
    <property type="entry name" value="P-loop containing nucleoside triphosphate hydrolases"/>
    <property type="match status" value="1"/>
</dbReference>
<dbReference type="EMBL" id="JAAQXV010000005">
    <property type="protein sequence ID" value="NMZ80786.1"/>
    <property type="molecule type" value="Genomic_DNA"/>
</dbReference>
<sequence length="189" mass="20933">MAYFLGIAGTHSTGKSTFIEAVESQAKARGISVLKISDTATKCQESGFPILENHTFESTLWILVSVIKAELEAELNAELVLVDRPVLDALGYLEAALKATGRSISTEERNYLYGLARFHTDRYALLLKTKLDETIPLGVGRDSNMEFRRSAGLEIDQVFKHLDVPALDPHTESTQERIQSIFDMISAKS</sequence>
<dbReference type="InterPro" id="IPR027417">
    <property type="entry name" value="P-loop_NTPase"/>
</dbReference>
<comment type="caution">
    <text evidence="2">The sequence shown here is derived from an EMBL/GenBank/DDBJ whole genome shotgun (WGS) entry which is preliminary data.</text>
</comment>
<dbReference type="RefSeq" id="WP_169857495.1">
    <property type="nucleotide sequence ID" value="NZ_JAAQXV010000005.1"/>
</dbReference>
<evidence type="ECO:0000259" key="1">
    <source>
        <dbReference type="Pfam" id="PF13521"/>
    </source>
</evidence>
<protein>
    <submittedName>
        <fullName evidence="2">AAA family ATPase</fullName>
    </submittedName>
</protein>